<organism evidence="1 2">
    <name type="scientific">Sporomusa ovata</name>
    <dbReference type="NCBI Taxonomy" id="2378"/>
    <lineage>
        <taxon>Bacteria</taxon>
        <taxon>Bacillati</taxon>
        <taxon>Bacillota</taxon>
        <taxon>Negativicutes</taxon>
        <taxon>Selenomonadales</taxon>
        <taxon>Sporomusaceae</taxon>
        <taxon>Sporomusa</taxon>
    </lineage>
</organism>
<accession>A0A0U1KSP8</accession>
<proteinExistence type="predicted"/>
<sequence>MNNQPAGNMYGYSKDSQALLQFWLSLDYYEYILLSIINNRYPRNVLHYIAAEKHALYENIYNYSTVYNTAALPA</sequence>
<protein>
    <submittedName>
        <fullName evidence="1">Uncharacterized protein</fullName>
    </submittedName>
</protein>
<name>A0A0U1KSP8_9FIRM</name>
<gene>
    <name evidence="1" type="ORF">SpAn4DRAFT_1400</name>
</gene>
<dbReference type="EMBL" id="CTRP01000003">
    <property type="protein sequence ID" value="CQR70431.1"/>
    <property type="molecule type" value="Genomic_DNA"/>
</dbReference>
<dbReference type="Proteomes" id="UP000049855">
    <property type="component" value="Unassembled WGS sequence"/>
</dbReference>
<dbReference type="AlphaFoldDB" id="A0A0U1KSP8"/>
<evidence type="ECO:0000313" key="2">
    <source>
        <dbReference type="Proteomes" id="UP000049855"/>
    </source>
</evidence>
<keyword evidence="2" id="KW-1185">Reference proteome</keyword>
<reference evidence="2" key="1">
    <citation type="submission" date="2015-03" db="EMBL/GenBank/DDBJ databases">
        <authorList>
            <person name="Nijsse Bart"/>
        </authorList>
    </citation>
    <scope>NUCLEOTIDE SEQUENCE [LARGE SCALE GENOMIC DNA]</scope>
</reference>
<evidence type="ECO:0000313" key="1">
    <source>
        <dbReference type="EMBL" id="CQR70431.1"/>
    </source>
</evidence>